<sequence>MTSSPAILWINGPFGVGKTHTAHALHARVPGSFLFDPEELGFTLRRLTPPGRQEPDFQQHPLWVPFVLEALAEAASRADGPVIVPMTVTDVERHEALLKGLRERGLTAHHFTLLAPPAVIHARLRRRLEGRHSWAGAQVEDRLRELAGPRFAVHLNTYGRTVDAVAEEIGARAGLDLSPSSEPRFRRWWRVTWAHRR</sequence>
<dbReference type="Pfam" id="PF13671">
    <property type="entry name" value="AAA_33"/>
    <property type="match status" value="1"/>
</dbReference>
<dbReference type="Proteomes" id="UP001401887">
    <property type="component" value="Unassembled WGS sequence"/>
</dbReference>
<reference evidence="1 2" key="1">
    <citation type="submission" date="2024-02" db="EMBL/GenBank/DDBJ databases">
        <title>Deinococcus carri NBRC 110142.</title>
        <authorList>
            <person name="Ichikawa N."/>
            <person name="Katano-Makiyama Y."/>
            <person name="Hidaka K."/>
        </authorList>
    </citation>
    <scope>NUCLEOTIDE SEQUENCE [LARGE SCALE GENOMIC DNA]</scope>
    <source>
        <strain evidence="1 2">NBRC 110142</strain>
    </source>
</reference>
<dbReference type="InterPro" id="IPR027417">
    <property type="entry name" value="P-loop_NTPase"/>
</dbReference>
<accession>A0ABP9W3F5</accession>
<name>A0ABP9W3F5_9DEIO</name>
<evidence type="ECO:0000313" key="2">
    <source>
        <dbReference type="Proteomes" id="UP001401887"/>
    </source>
</evidence>
<dbReference type="RefSeq" id="WP_345460627.1">
    <property type="nucleotide sequence ID" value="NZ_BAABRP010000001.1"/>
</dbReference>
<protein>
    <submittedName>
        <fullName evidence="1">Tunicamycin resistance protein</fullName>
    </submittedName>
</protein>
<evidence type="ECO:0000313" key="1">
    <source>
        <dbReference type="EMBL" id="GAA5511879.1"/>
    </source>
</evidence>
<dbReference type="EMBL" id="BAABRP010000001">
    <property type="protein sequence ID" value="GAA5511879.1"/>
    <property type="molecule type" value="Genomic_DNA"/>
</dbReference>
<proteinExistence type="predicted"/>
<comment type="caution">
    <text evidence="1">The sequence shown here is derived from an EMBL/GenBank/DDBJ whole genome shotgun (WGS) entry which is preliminary data.</text>
</comment>
<dbReference type="Gene3D" id="3.40.50.300">
    <property type="entry name" value="P-loop containing nucleotide triphosphate hydrolases"/>
    <property type="match status" value="1"/>
</dbReference>
<organism evidence="1 2">
    <name type="scientific">Deinococcus carri</name>
    <dbReference type="NCBI Taxonomy" id="1211323"/>
    <lineage>
        <taxon>Bacteria</taxon>
        <taxon>Thermotogati</taxon>
        <taxon>Deinococcota</taxon>
        <taxon>Deinococci</taxon>
        <taxon>Deinococcales</taxon>
        <taxon>Deinococcaceae</taxon>
        <taxon>Deinococcus</taxon>
    </lineage>
</organism>
<gene>
    <name evidence="1" type="primary">tmrB</name>
    <name evidence="1" type="ORF">Dcar01_00593</name>
</gene>
<dbReference type="SUPFAM" id="SSF52540">
    <property type="entry name" value="P-loop containing nucleoside triphosphate hydrolases"/>
    <property type="match status" value="1"/>
</dbReference>
<keyword evidence="2" id="KW-1185">Reference proteome</keyword>